<sequence length="106" mass="11699">MAIQYNWVISAMDTAPTEDKMVDVVKNVHWRLQANDGTYSSDVYGLMACATPSSTDFTAYPDLTEVVVIGWLENGLDVDALKAGLDAQIETQKNPPIVNLPLPWNE</sequence>
<dbReference type="Pfam" id="PF25590">
    <property type="entry name" value="DUF7936"/>
    <property type="match status" value="1"/>
</dbReference>
<evidence type="ECO:0000259" key="1">
    <source>
        <dbReference type="Pfam" id="PF25590"/>
    </source>
</evidence>
<accession>A0A6J5N4I2</accession>
<dbReference type="InterPro" id="IPR057696">
    <property type="entry name" value="DUF7936"/>
</dbReference>
<evidence type="ECO:0000313" key="2">
    <source>
        <dbReference type="EMBL" id="CAB4152941.1"/>
    </source>
</evidence>
<reference evidence="2" key="1">
    <citation type="submission" date="2020-04" db="EMBL/GenBank/DDBJ databases">
        <authorList>
            <person name="Chiriac C."/>
            <person name="Salcher M."/>
            <person name="Ghai R."/>
            <person name="Kavagutti S V."/>
        </authorList>
    </citation>
    <scope>NUCLEOTIDE SEQUENCE</scope>
</reference>
<name>A0A6J5N4I2_9CAUD</name>
<gene>
    <name evidence="2" type="ORF">UFOVP617_41</name>
</gene>
<proteinExistence type="predicted"/>
<feature type="domain" description="DUF7936" evidence="1">
    <location>
        <begin position="2"/>
        <end position="104"/>
    </location>
</feature>
<organism evidence="2">
    <name type="scientific">uncultured Caudovirales phage</name>
    <dbReference type="NCBI Taxonomy" id="2100421"/>
    <lineage>
        <taxon>Viruses</taxon>
        <taxon>Duplodnaviria</taxon>
        <taxon>Heunggongvirae</taxon>
        <taxon>Uroviricota</taxon>
        <taxon>Caudoviricetes</taxon>
        <taxon>Peduoviridae</taxon>
        <taxon>Maltschvirus</taxon>
        <taxon>Maltschvirus maltsch</taxon>
    </lineage>
</organism>
<protein>
    <recommendedName>
        <fullName evidence="1">DUF7936 domain-containing protein</fullName>
    </recommendedName>
</protein>
<dbReference type="EMBL" id="LR796575">
    <property type="protein sequence ID" value="CAB4152941.1"/>
    <property type="molecule type" value="Genomic_DNA"/>
</dbReference>